<evidence type="ECO:0000256" key="5">
    <source>
        <dbReference type="ARBA" id="ARBA00046478"/>
    </source>
</evidence>
<dbReference type="Gene3D" id="3.30.70.100">
    <property type="match status" value="1"/>
</dbReference>
<evidence type="ECO:0000256" key="1">
    <source>
        <dbReference type="ARBA" id="ARBA00004294"/>
    </source>
</evidence>
<dbReference type="PANTHER" id="PTHR46840:SF2">
    <property type="entry name" value="ARMADILLO REPEAT-CONTAINING PROTEIN 1"/>
    <property type="match status" value="1"/>
</dbReference>
<dbReference type="GO" id="GO:0046872">
    <property type="term" value="F:metal ion binding"/>
    <property type="evidence" value="ECO:0007669"/>
    <property type="project" value="InterPro"/>
</dbReference>
<evidence type="ECO:0000256" key="4">
    <source>
        <dbReference type="ARBA" id="ARBA00023764"/>
    </source>
</evidence>
<evidence type="ECO:0000256" key="2">
    <source>
        <dbReference type="ARBA" id="ARBA00013732"/>
    </source>
</evidence>
<sequence length="286" mass="31772">MAAQGVVQQLRDLAADPQNRRKIVQDQGCLPGLVLLLDHNEDQVVVTALEALRFLAECSSNRPIMKAELGMMFSLEAIMHNTTSSNRAKMLAKQVYQKLTARCVTPTPLQESRNTAINQQQQMKKQPTVKPSKGFFLGTNKNNKVVILQIKGLKDQVCRKACEEELLKTKGVISFTFDLLKGRCTLRVKKEMRTETLVAAISRTKIMSADQVLKNEQGEEIILSFGSKPALANKENAALPDYLPEEDSPIRGLDKAVTKPGMVGDEDKQASWLSTAASFISSSFYW</sequence>
<feature type="repeat" description="ARM" evidence="7">
    <location>
        <begin position="28"/>
        <end position="70"/>
    </location>
</feature>
<proteinExistence type="predicted"/>
<reference evidence="9" key="1">
    <citation type="submission" date="2021-10" db="EMBL/GenBank/DDBJ databases">
        <title>Tropical sea cucumber genome reveals ecological adaptation and Cuvierian tubules defense mechanism.</title>
        <authorList>
            <person name="Chen T."/>
        </authorList>
    </citation>
    <scope>NUCLEOTIDE SEQUENCE</scope>
    <source>
        <strain evidence="9">Nanhai2018</strain>
        <tissue evidence="9">Muscle</tissue>
    </source>
</reference>
<dbReference type="Pfam" id="PF00403">
    <property type="entry name" value="HMA"/>
    <property type="match status" value="1"/>
</dbReference>
<comment type="caution">
    <text evidence="9">The sequence shown here is derived from an EMBL/GenBank/DDBJ whole genome shotgun (WGS) entry which is preliminary data.</text>
</comment>
<dbReference type="OrthoDB" id="17335at2759"/>
<dbReference type="InterPro" id="IPR016617">
    <property type="entry name" value="ARMC1"/>
</dbReference>
<dbReference type="InterPro" id="IPR016024">
    <property type="entry name" value="ARM-type_fold"/>
</dbReference>
<dbReference type="GO" id="GO:0005741">
    <property type="term" value="C:mitochondrial outer membrane"/>
    <property type="evidence" value="ECO:0007669"/>
    <property type="project" value="UniProtKB-SubCell"/>
</dbReference>
<evidence type="ECO:0000256" key="6">
    <source>
        <dbReference type="PIRNR" id="PIRNR013899"/>
    </source>
</evidence>
<dbReference type="SUPFAM" id="SSF55008">
    <property type="entry name" value="HMA, heavy metal-associated domain"/>
    <property type="match status" value="1"/>
</dbReference>
<comment type="subunit">
    <text evidence="5">Interacts with mitochondrial contact site and cristae organizing system (MICOS) complex components IMMT/MIC60 and MICOS10/MIC10. Interacts with mitochondrial outer membrane sorting assembly machinery (SAM) complex components SAMM50 and MTX1.</text>
</comment>
<protein>
    <recommendedName>
        <fullName evidence="2 6">Armadillo repeat-containing protein 1</fullName>
    </recommendedName>
</protein>
<evidence type="ECO:0000313" key="10">
    <source>
        <dbReference type="Proteomes" id="UP001152320"/>
    </source>
</evidence>
<evidence type="ECO:0000256" key="7">
    <source>
        <dbReference type="PROSITE-ProRule" id="PRU00259"/>
    </source>
</evidence>
<name>A0A9Q1BV10_HOLLE</name>
<dbReference type="InterPro" id="IPR011989">
    <property type="entry name" value="ARM-like"/>
</dbReference>
<dbReference type="SUPFAM" id="SSF48371">
    <property type="entry name" value="ARM repeat"/>
    <property type="match status" value="1"/>
</dbReference>
<organism evidence="9 10">
    <name type="scientific">Holothuria leucospilota</name>
    <name type="common">Black long sea cucumber</name>
    <name type="synonym">Mertensiothuria leucospilota</name>
    <dbReference type="NCBI Taxonomy" id="206669"/>
    <lineage>
        <taxon>Eukaryota</taxon>
        <taxon>Metazoa</taxon>
        <taxon>Echinodermata</taxon>
        <taxon>Eleutherozoa</taxon>
        <taxon>Echinozoa</taxon>
        <taxon>Holothuroidea</taxon>
        <taxon>Aspidochirotacea</taxon>
        <taxon>Aspidochirotida</taxon>
        <taxon>Holothuriidae</taxon>
        <taxon>Holothuria</taxon>
    </lineage>
</organism>
<feature type="domain" description="HMA" evidence="8">
    <location>
        <begin position="148"/>
        <end position="204"/>
    </location>
</feature>
<gene>
    <name evidence="9" type="ORF">HOLleu_23556</name>
</gene>
<dbReference type="Gene3D" id="1.25.10.10">
    <property type="entry name" value="Leucine-rich Repeat Variant"/>
    <property type="match status" value="1"/>
</dbReference>
<dbReference type="AlphaFoldDB" id="A0A9Q1BV10"/>
<dbReference type="EMBL" id="JAIZAY010000011">
    <property type="protein sequence ID" value="KAJ8033347.1"/>
    <property type="molecule type" value="Genomic_DNA"/>
</dbReference>
<keyword evidence="3" id="KW-0472">Membrane</keyword>
<dbReference type="Proteomes" id="UP001152320">
    <property type="component" value="Chromosome 11"/>
</dbReference>
<comment type="function">
    <text evidence="4">In association with mitochondrial contact site and cristae organizing system (MICOS) complex components and mitochondrial outer membrane sorting assembly machinery (SAM) complex components may regulate mitochondrial dynamics playing a role in determining mitochondrial length, distribution and motility.</text>
</comment>
<dbReference type="InterPro" id="IPR000225">
    <property type="entry name" value="Armadillo"/>
</dbReference>
<evidence type="ECO:0000256" key="3">
    <source>
        <dbReference type="ARBA" id="ARBA00022787"/>
    </source>
</evidence>
<dbReference type="PIRSF" id="PIRSF013899">
    <property type="entry name" value="UCP013899"/>
    <property type="match status" value="1"/>
</dbReference>
<keyword evidence="10" id="KW-1185">Reference proteome</keyword>
<comment type="subcellular location">
    <subcellularLocation>
        <location evidence="1">Mitochondrion outer membrane</location>
    </subcellularLocation>
</comment>
<accession>A0A9Q1BV10</accession>
<dbReference type="InterPro" id="IPR006121">
    <property type="entry name" value="HMA_dom"/>
</dbReference>
<dbReference type="PANTHER" id="PTHR46840">
    <property type="entry name" value="ARMADILLO REPEAT-CONTAINING PROTEIN 1"/>
    <property type="match status" value="1"/>
</dbReference>
<dbReference type="PROSITE" id="PS50176">
    <property type="entry name" value="ARM_REPEAT"/>
    <property type="match status" value="1"/>
</dbReference>
<evidence type="ECO:0000259" key="8">
    <source>
        <dbReference type="Pfam" id="PF00403"/>
    </source>
</evidence>
<dbReference type="InterPro" id="IPR036163">
    <property type="entry name" value="HMA_dom_sf"/>
</dbReference>
<keyword evidence="3" id="KW-0496">Mitochondrion</keyword>
<evidence type="ECO:0000313" key="9">
    <source>
        <dbReference type="EMBL" id="KAJ8033347.1"/>
    </source>
</evidence>
<keyword evidence="3" id="KW-1000">Mitochondrion outer membrane</keyword>